<accession>A0A645GLZ2</accession>
<comment type="caution">
    <text evidence="1">The sequence shown here is derived from an EMBL/GenBank/DDBJ whole genome shotgun (WGS) entry which is preliminary data.</text>
</comment>
<sequence length="130" mass="14331">MKDTAEAPGLSPRFPVSFRKVQPHFGGCFEEGFGHAFESFALWLHPPQEGFYHLLGDLVGREYRAIIIGGCGEIGCEPGCIAGFEQLQNGICQGSELVWRGLIQRRRITRSGENITRGGNQAQPGNNKRT</sequence>
<name>A0A645GLZ2_9ZZZZ</name>
<evidence type="ECO:0000313" key="1">
    <source>
        <dbReference type="EMBL" id="MPN27938.1"/>
    </source>
</evidence>
<gene>
    <name evidence="1" type="ORF">SDC9_175372</name>
</gene>
<dbReference type="EMBL" id="VSSQ01078000">
    <property type="protein sequence ID" value="MPN27938.1"/>
    <property type="molecule type" value="Genomic_DNA"/>
</dbReference>
<reference evidence="1" key="1">
    <citation type="submission" date="2019-08" db="EMBL/GenBank/DDBJ databases">
        <authorList>
            <person name="Kucharzyk K."/>
            <person name="Murdoch R.W."/>
            <person name="Higgins S."/>
            <person name="Loffler F."/>
        </authorList>
    </citation>
    <scope>NUCLEOTIDE SEQUENCE</scope>
</reference>
<organism evidence="1">
    <name type="scientific">bioreactor metagenome</name>
    <dbReference type="NCBI Taxonomy" id="1076179"/>
    <lineage>
        <taxon>unclassified sequences</taxon>
        <taxon>metagenomes</taxon>
        <taxon>ecological metagenomes</taxon>
    </lineage>
</organism>
<protein>
    <submittedName>
        <fullName evidence="1">Uncharacterized protein</fullName>
    </submittedName>
</protein>
<proteinExistence type="predicted"/>
<dbReference type="AlphaFoldDB" id="A0A645GLZ2"/>